<evidence type="ECO:0000256" key="2">
    <source>
        <dbReference type="ARBA" id="ARBA00037999"/>
    </source>
</evidence>
<dbReference type="InterPro" id="IPR015421">
    <property type="entry name" value="PyrdxlP-dep_Trfase_major"/>
</dbReference>
<evidence type="ECO:0000256" key="3">
    <source>
        <dbReference type="PIRSR" id="PIRSR000390-1"/>
    </source>
</evidence>
<feature type="modified residue" description="N6-(pyridoxal phosphate)lysine" evidence="4">
    <location>
        <position position="178"/>
    </location>
</feature>
<keyword evidence="6" id="KW-0808">Transferase</keyword>
<sequence>MMIPRHSVGMKYSDYWPYFASRFVPGLYRDRDINAVTEPLMPHAKTLGTPTGRHALWYFLDLKDYPLGSEVLISAYNYYVVVRLVVQAGLTPVFVDIEPDTLCIDPEDVARKVTPNTKLIIATHMFGNPTNMPEICAIAEQHELDIFEDCAHAVGSYIGDTHMGQFGSGALFSFGVAKIVNCFGGGMLALNGQTADNYQPPKHGAGFRHSMIDTFSRCLLTTIYNPKIYKFTMLPLVRWGNALSRRGRHWLRNLIAPSKNDAAWYFEPDQRAEFKPFMVSMLDRQLSRIESNVRERRKNVAKIKAELACHPDIKLLNEDKHGMSNGSYFGVYCEDKQGLSEYLLAHNVDNNPQEFFDCSVLAQFEEFKADCPNAQCASQHLIRLPSQPTLKDSQLDSIIRLLKGFSLEHAS</sequence>
<dbReference type="PIRSF" id="PIRSF000390">
    <property type="entry name" value="PLP_StrS"/>
    <property type="match status" value="1"/>
</dbReference>
<dbReference type="InterPro" id="IPR015424">
    <property type="entry name" value="PyrdxlP-dep_Trfase"/>
</dbReference>
<evidence type="ECO:0000256" key="4">
    <source>
        <dbReference type="PIRSR" id="PIRSR000390-2"/>
    </source>
</evidence>
<reference evidence="6 7" key="1">
    <citation type="journal article" date="2013" name="ISME J.">
        <title>Comparative genomics of pathogenic lineages of Vibrio nigripulchritudo identifies virulence-associated traits.</title>
        <authorList>
            <person name="Goudenege D."/>
            <person name="Labreuche Y."/>
            <person name="Krin E."/>
            <person name="Ansquer D."/>
            <person name="Mangenot S."/>
            <person name="Calteau A."/>
            <person name="Medigue C."/>
            <person name="Mazel D."/>
            <person name="Polz M.F."/>
            <person name="Le Roux F."/>
        </authorList>
    </citation>
    <scope>NUCLEOTIDE SEQUENCE [LARGE SCALE GENOMIC DNA]</scope>
    <source>
        <strain evidence="6 7">SOn1</strain>
    </source>
</reference>
<name>A0AAV2VQA9_9VIBR</name>
<keyword evidence="1 4" id="KW-0663">Pyridoxal phosphate</keyword>
<dbReference type="InterPro" id="IPR000653">
    <property type="entry name" value="DegT/StrS_aminotransferase"/>
</dbReference>
<dbReference type="InterPro" id="IPR015422">
    <property type="entry name" value="PyrdxlP-dep_Trfase_small"/>
</dbReference>
<dbReference type="GO" id="GO:0008483">
    <property type="term" value="F:transaminase activity"/>
    <property type="evidence" value="ECO:0007669"/>
    <property type="project" value="TreeGrafter"/>
</dbReference>
<comment type="similarity">
    <text evidence="2 5">Belongs to the DegT/DnrJ/EryC1 family.</text>
</comment>
<dbReference type="Pfam" id="PF01041">
    <property type="entry name" value="DegT_DnrJ_EryC1"/>
    <property type="match status" value="2"/>
</dbReference>
<dbReference type="EMBL" id="CAOF01000105">
    <property type="protein sequence ID" value="CCO46916.1"/>
    <property type="molecule type" value="Genomic_DNA"/>
</dbReference>
<evidence type="ECO:0000256" key="1">
    <source>
        <dbReference type="ARBA" id="ARBA00022898"/>
    </source>
</evidence>
<dbReference type="GO" id="GO:0030170">
    <property type="term" value="F:pyridoxal phosphate binding"/>
    <property type="evidence" value="ECO:0007669"/>
    <property type="project" value="TreeGrafter"/>
</dbReference>
<feature type="active site" description="Proton acceptor" evidence="3">
    <location>
        <position position="178"/>
    </location>
</feature>
<dbReference type="GO" id="GO:0000271">
    <property type="term" value="P:polysaccharide biosynthetic process"/>
    <property type="evidence" value="ECO:0007669"/>
    <property type="project" value="TreeGrafter"/>
</dbReference>
<evidence type="ECO:0000313" key="7">
    <source>
        <dbReference type="Proteomes" id="UP000018211"/>
    </source>
</evidence>
<organism evidence="6 7">
    <name type="scientific">Vibrio nigripulchritudo SOn1</name>
    <dbReference type="NCBI Taxonomy" id="1238450"/>
    <lineage>
        <taxon>Bacteria</taxon>
        <taxon>Pseudomonadati</taxon>
        <taxon>Pseudomonadota</taxon>
        <taxon>Gammaproteobacteria</taxon>
        <taxon>Vibrionales</taxon>
        <taxon>Vibrionaceae</taxon>
        <taxon>Vibrio</taxon>
    </lineage>
</organism>
<dbReference type="RefSeq" id="WP_022611926.1">
    <property type="nucleotide sequence ID" value="NZ_LK391965.1"/>
</dbReference>
<gene>
    <name evidence="6" type="ORF">VIBNISOn1_1930007</name>
</gene>
<dbReference type="PANTHER" id="PTHR30244">
    <property type="entry name" value="TRANSAMINASE"/>
    <property type="match status" value="1"/>
</dbReference>
<dbReference type="SUPFAM" id="SSF53383">
    <property type="entry name" value="PLP-dependent transferases"/>
    <property type="match status" value="1"/>
</dbReference>
<dbReference type="Proteomes" id="UP000018211">
    <property type="component" value="Unassembled WGS sequence"/>
</dbReference>
<dbReference type="PANTHER" id="PTHR30244:SF34">
    <property type="entry name" value="DTDP-4-AMINO-4,6-DIDEOXYGALACTOSE TRANSAMINASE"/>
    <property type="match status" value="1"/>
</dbReference>
<protein>
    <submittedName>
        <fullName evidence="6">Pyridoxal phosphate-dependent transferase</fullName>
    </submittedName>
</protein>
<proteinExistence type="inferred from homology"/>
<accession>A0AAV2VQA9</accession>
<evidence type="ECO:0000313" key="6">
    <source>
        <dbReference type="EMBL" id="CCO46916.1"/>
    </source>
</evidence>
<dbReference type="Gene3D" id="3.90.1150.10">
    <property type="entry name" value="Aspartate Aminotransferase, domain 1"/>
    <property type="match status" value="1"/>
</dbReference>
<evidence type="ECO:0000256" key="5">
    <source>
        <dbReference type="RuleBase" id="RU004508"/>
    </source>
</evidence>
<dbReference type="Gene3D" id="3.40.640.10">
    <property type="entry name" value="Type I PLP-dependent aspartate aminotransferase-like (Major domain)"/>
    <property type="match status" value="1"/>
</dbReference>
<dbReference type="AlphaFoldDB" id="A0AAV2VQA9"/>
<comment type="caution">
    <text evidence="6">The sequence shown here is derived from an EMBL/GenBank/DDBJ whole genome shotgun (WGS) entry which is preliminary data.</text>
</comment>